<dbReference type="Pfam" id="PF07690">
    <property type="entry name" value="MFS_1"/>
    <property type="match status" value="1"/>
</dbReference>
<dbReference type="InterPro" id="IPR011701">
    <property type="entry name" value="MFS"/>
</dbReference>
<evidence type="ECO:0000313" key="7">
    <source>
        <dbReference type="EMBL" id="TYB49219.1"/>
    </source>
</evidence>
<feature type="transmembrane region" description="Helical" evidence="5">
    <location>
        <begin position="139"/>
        <end position="161"/>
    </location>
</feature>
<dbReference type="InterPro" id="IPR052524">
    <property type="entry name" value="MFS_Cyanate_Porter"/>
</dbReference>
<dbReference type="Proteomes" id="UP000323380">
    <property type="component" value="Unassembled WGS sequence"/>
</dbReference>
<proteinExistence type="predicted"/>
<feature type="transmembrane region" description="Helical" evidence="5">
    <location>
        <begin position="52"/>
        <end position="75"/>
    </location>
</feature>
<feature type="domain" description="Major facilitator superfamily (MFS) profile" evidence="6">
    <location>
        <begin position="13"/>
        <end position="393"/>
    </location>
</feature>
<evidence type="ECO:0000259" key="6">
    <source>
        <dbReference type="PROSITE" id="PS50850"/>
    </source>
</evidence>
<name>A0A5D0NYJ6_9ACTN</name>
<comment type="caution">
    <text evidence="7">The sequence shown here is derived from an EMBL/GenBank/DDBJ whole genome shotgun (WGS) entry which is preliminary data.</text>
</comment>
<dbReference type="GO" id="GO:0022857">
    <property type="term" value="F:transmembrane transporter activity"/>
    <property type="evidence" value="ECO:0007669"/>
    <property type="project" value="InterPro"/>
</dbReference>
<dbReference type="InterPro" id="IPR036259">
    <property type="entry name" value="MFS_trans_sf"/>
</dbReference>
<evidence type="ECO:0000313" key="8">
    <source>
        <dbReference type="Proteomes" id="UP000323380"/>
    </source>
</evidence>
<dbReference type="SUPFAM" id="SSF103473">
    <property type="entry name" value="MFS general substrate transporter"/>
    <property type="match status" value="1"/>
</dbReference>
<keyword evidence="2 5" id="KW-0812">Transmembrane</keyword>
<feature type="transmembrane region" description="Helical" evidence="5">
    <location>
        <begin position="280"/>
        <end position="298"/>
    </location>
</feature>
<evidence type="ECO:0000256" key="4">
    <source>
        <dbReference type="ARBA" id="ARBA00023136"/>
    </source>
</evidence>
<dbReference type="EMBL" id="VSFG01000001">
    <property type="protein sequence ID" value="TYB49219.1"/>
    <property type="molecule type" value="Genomic_DNA"/>
</dbReference>
<gene>
    <name evidence="7" type="ORF">FXF69_08900</name>
</gene>
<feature type="transmembrane region" description="Helical" evidence="5">
    <location>
        <begin position="167"/>
        <end position="188"/>
    </location>
</feature>
<dbReference type="PANTHER" id="PTHR23523:SF2">
    <property type="entry name" value="2-NITROIMIDAZOLE TRANSPORTER"/>
    <property type="match status" value="1"/>
</dbReference>
<comment type="subcellular location">
    <subcellularLocation>
        <location evidence="1">Cell membrane</location>
        <topology evidence="1">Multi-pass membrane protein</topology>
    </subcellularLocation>
</comment>
<feature type="transmembrane region" description="Helical" evidence="5">
    <location>
        <begin position="106"/>
        <end position="127"/>
    </location>
</feature>
<keyword evidence="3 5" id="KW-1133">Transmembrane helix</keyword>
<accession>A0A5D0NYJ6</accession>
<sequence length="413" mass="42088">MNSPVTIRVSRVTAVWSLVGLVLLTINLRAAITGIAPVLGELREAFGLSGAAVGVLTTLPVLCLGVFASVAPLVARVFGTEVAIAGSLVMITAGIVLRVVESPLSLFVGTVLAGAGIAMGNVLMPAVIKRVFPSRVGSLTGLAMMLMAASGAVAAALAVPLDEAGGWRLALAIWAVPSAIALLVWGPLALRGRSSRAAEPRATGADRSLLRSPIAWFVAAFMGLASLMFYVLMSWLPEIMQDAGYAPATAGMMMSTMMIVGIPLGFAVPVFAARLRDQRPVVVGVAAVMVAGLVGMMAAPSAGWVWVVVLGLGTGSAFPLAYTLLSLRSPSPSIAAGLSGMAQTGGYLLAGTGPFAVGVLHGATGGWNVPLVLLLALVVPEAVFGLLAARPGLIRLRDAEPAPRALPAPQPVR</sequence>
<protein>
    <submittedName>
        <fullName evidence="7">MFS transporter</fullName>
    </submittedName>
</protein>
<evidence type="ECO:0000256" key="3">
    <source>
        <dbReference type="ARBA" id="ARBA00022989"/>
    </source>
</evidence>
<organism evidence="7 8">
    <name type="scientific">Actinomadura chibensis</name>
    <dbReference type="NCBI Taxonomy" id="392828"/>
    <lineage>
        <taxon>Bacteria</taxon>
        <taxon>Bacillati</taxon>
        <taxon>Actinomycetota</taxon>
        <taxon>Actinomycetes</taxon>
        <taxon>Streptosporangiales</taxon>
        <taxon>Thermomonosporaceae</taxon>
        <taxon>Actinomadura</taxon>
    </lineage>
</organism>
<reference evidence="7 8" key="1">
    <citation type="submission" date="2019-08" db="EMBL/GenBank/DDBJ databases">
        <title>Actinomadura sp. nov. CYP1-5 isolated from mountain soil.</title>
        <authorList>
            <person name="Songsumanus A."/>
            <person name="Kuncharoen N."/>
            <person name="Kudo T."/>
            <person name="Yuki M."/>
            <person name="Igarashi Y."/>
            <person name="Tanasupawat S."/>
        </authorList>
    </citation>
    <scope>NUCLEOTIDE SEQUENCE [LARGE SCALE GENOMIC DNA]</scope>
    <source>
        <strain evidence="7 8">JCM 14158</strain>
    </source>
</reference>
<dbReference type="GO" id="GO:0005886">
    <property type="term" value="C:plasma membrane"/>
    <property type="evidence" value="ECO:0007669"/>
    <property type="project" value="UniProtKB-SubCell"/>
</dbReference>
<dbReference type="AlphaFoldDB" id="A0A5D0NYJ6"/>
<dbReference type="PANTHER" id="PTHR23523">
    <property type="match status" value="1"/>
</dbReference>
<dbReference type="PRINTS" id="PR00173">
    <property type="entry name" value="EDTRNSPORT"/>
</dbReference>
<feature type="transmembrane region" description="Helical" evidence="5">
    <location>
        <begin position="12"/>
        <end position="32"/>
    </location>
</feature>
<feature type="transmembrane region" description="Helical" evidence="5">
    <location>
        <begin position="209"/>
        <end position="232"/>
    </location>
</feature>
<dbReference type="InterPro" id="IPR020846">
    <property type="entry name" value="MFS_dom"/>
</dbReference>
<dbReference type="Gene3D" id="1.20.1250.20">
    <property type="entry name" value="MFS general substrate transporter like domains"/>
    <property type="match status" value="1"/>
</dbReference>
<keyword evidence="8" id="KW-1185">Reference proteome</keyword>
<feature type="transmembrane region" description="Helical" evidence="5">
    <location>
        <begin position="252"/>
        <end position="273"/>
    </location>
</feature>
<dbReference type="STRING" id="1220554.GCA_001552135_04386"/>
<feature type="transmembrane region" description="Helical" evidence="5">
    <location>
        <begin position="82"/>
        <end position="100"/>
    </location>
</feature>
<feature type="transmembrane region" description="Helical" evidence="5">
    <location>
        <begin position="304"/>
        <end position="325"/>
    </location>
</feature>
<evidence type="ECO:0000256" key="2">
    <source>
        <dbReference type="ARBA" id="ARBA00022692"/>
    </source>
</evidence>
<evidence type="ECO:0000256" key="1">
    <source>
        <dbReference type="ARBA" id="ARBA00004651"/>
    </source>
</evidence>
<evidence type="ECO:0000256" key="5">
    <source>
        <dbReference type="SAM" id="Phobius"/>
    </source>
</evidence>
<dbReference type="PROSITE" id="PS50850">
    <property type="entry name" value="MFS"/>
    <property type="match status" value="1"/>
</dbReference>
<keyword evidence="4 5" id="KW-0472">Membrane</keyword>
<dbReference type="CDD" id="cd17339">
    <property type="entry name" value="MFS_NIMT_CynX_like"/>
    <property type="match status" value="1"/>
</dbReference>
<feature type="transmembrane region" description="Helical" evidence="5">
    <location>
        <begin position="369"/>
        <end position="389"/>
    </location>
</feature>